<keyword evidence="3" id="KW-1185">Reference proteome</keyword>
<feature type="transmembrane region" description="Helical" evidence="1">
    <location>
        <begin position="133"/>
        <end position="153"/>
    </location>
</feature>
<feature type="transmembrane region" description="Helical" evidence="1">
    <location>
        <begin position="21"/>
        <end position="45"/>
    </location>
</feature>
<dbReference type="GO" id="GO:0016020">
    <property type="term" value="C:membrane"/>
    <property type="evidence" value="ECO:0007669"/>
    <property type="project" value="InterPro"/>
</dbReference>
<dbReference type="Pfam" id="PF05975">
    <property type="entry name" value="EcsB"/>
    <property type="match status" value="1"/>
</dbReference>
<keyword evidence="1" id="KW-1133">Transmembrane helix</keyword>
<feature type="transmembrane region" description="Helical" evidence="1">
    <location>
        <begin position="346"/>
        <end position="367"/>
    </location>
</feature>
<dbReference type="EMBL" id="RZNY01000001">
    <property type="protein sequence ID" value="RUT48647.1"/>
    <property type="molecule type" value="Genomic_DNA"/>
</dbReference>
<organism evidence="2 3">
    <name type="scientific">Paenibacillus anaericanus</name>
    <dbReference type="NCBI Taxonomy" id="170367"/>
    <lineage>
        <taxon>Bacteria</taxon>
        <taxon>Bacillati</taxon>
        <taxon>Bacillota</taxon>
        <taxon>Bacilli</taxon>
        <taxon>Bacillales</taxon>
        <taxon>Paenibacillaceae</taxon>
        <taxon>Paenibacillus</taxon>
    </lineage>
</organism>
<feature type="transmembrane region" description="Helical" evidence="1">
    <location>
        <begin position="100"/>
        <end position="121"/>
    </location>
</feature>
<reference evidence="2 3" key="1">
    <citation type="submission" date="2018-12" db="EMBL/GenBank/DDBJ databases">
        <authorList>
            <person name="Sun L."/>
            <person name="Chen Z."/>
        </authorList>
    </citation>
    <scope>NUCLEOTIDE SEQUENCE [LARGE SCALE GENOMIC DNA]</scope>
    <source>
        <strain evidence="2 3">DSM 15890</strain>
    </source>
</reference>
<evidence type="ECO:0000256" key="1">
    <source>
        <dbReference type="SAM" id="Phobius"/>
    </source>
</evidence>
<feature type="transmembrane region" description="Helical" evidence="1">
    <location>
        <begin position="165"/>
        <end position="184"/>
    </location>
</feature>
<dbReference type="RefSeq" id="WP_127190240.1">
    <property type="nucleotide sequence ID" value="NZ_RZNY01000001.1"/>
</dbReference>
<dbReference type="PIRSF" id="PIRSF037259">
    <property type="entry name" value="EcsB_ABC"/>
    <property type="match status" value="1"/>
</dbReference>
<dbReference type="Proteomes" id="UP000279446">
    <property type="component" value="Unassembled WGS sequence"/>
</dbReference>
<feature type="transmembrane region" description="Helical" evidence="1">
    <location>
        <begin position="373"/>
        <end position="390"/>
    </location>
</feature>
<dbReference type="InterPro" id="IPR010288">
    <property type="entry name" value="EcsB_ABC"/>
</dbReference>
<dbReference type="OrthoDB" id="2447941at2"/>
<dbReference type="AlphaFoldDB" id="A0A433YFL0"/>
<keyword evidence="1" id="KW-0472">Membrane</keyword>
<evidence type="ECO:0000313" key="2">
    <source>
        <dbReference type="EMBL" id="RUT48647.1"/>
    </source>
</evidence>
<comment type="caution">
    <text evidence="2">The sequence shown here is derived from an EMBL/GenBank/DDBJ whole genome shotgun (WGS) entry which is preliminary data.</text>
</comment>
<keyword evidence="1" id="KW-0812">Transmembrane</keyword>
<sequence>MELKALRSRRKASFWSKVLPYFPYVMQSGVAVLLLLLFIAFSAWYTSFLLDLPPGLPVRWIMLILLGPLTVYSGFRTYVQQADLIFLLPQETRMKEYLSPAYRSGIIYKLFGLYILLLTLWPLYIRGGIYTQPLWLMLIVLLWLKLLSGYGAWQELRITTPRARGGYRLLRWCFILLILAAWLWQPAWKSALFMVLVSVNYILALRFPMKHAVPWENLIATEKAGSARVMLLLGWFVDVSAEGQKVIRRRWLSKLGNGVPWERKTSYRFLLTKTLMRSELLGIVTRLTLLGMIVTGWNGDSWIGTALYLFFIFLIGTQLTTLRHVHHDSPAALYYPIPEGVRMNTVLRLTSRLLLGISVLMWVPMVVVPGGSLLLTLGTLVAGILLVLALRATWSRKWSKEEED</sequence>
<accession>A0A433YFL0</accession>
<feature type="transmembrane region" description="Helical" evidence="1">
    <location>
        <begin position="57"/>
        <end position="79"/>
    </location>
</feature>
<evidence type="ECO:0000313" key="3">
    <source>
        <dbReference type="Proteomes" id="UP000279446"/>
    </source>
</evidence>
<name>A0A433YFL0_9BACL</name>
<proteinExistence type="predicted"/>
<gene>
    <name evidence="2" type="ORF">EJP82_01540</name>
</gene>
<protein>
    <submittedName>
        <fullName evidence="2">ABC transporter permease</fullName>
    </submittedName>
</protein>